<feature type="domain" description="CCD97-like C-terminal" evidence="1">
    <location>
        <begin position="94"/>
        <end position="314"/>
    </location>
</feature>
<dbReference type="EMBL" id="BQMJ01000046">
    <property type="protein sequence ID" value="GJQ13714.1"/>
    <property type="molecule type" value="Genomic_DNA"/>
</dbReference>
<protein>
    <recommendedName>
        <fullName evidence="1">CCD97-like C-terminal domain-containing protein</fullName>
    </recommendedName>
</protein>
<evidence type="ECO:0000313" key="3">
    <source>
        <dbReference type="Proteomes" id="UP001061958"/>
    </source>
</evidence>
<dbReference type="Pfam" id="PF09747">
    <property type="entry name" value="CCD97-like_C"/>
    <property type="match status" value="1"/>
</dbReference>
<dbReference type="InterPro" id="IPR040233">
    <property type="entry name" value="CCD97-like_C"/>
</dbReference>
<dbReference type="InterPro" id="IPR018613">
    <property type="entry name" value="Ccdc97-like"/>
</dbReference>
<dbReference type="AlphaFoldDB" id="A0A9C7Q0U5"/>
<reference evidence="2" key="2">
    <citation type="submission" date="2022-01" db="EMBL/GenBank/DDBJ databases">
        <authorList>
            <person name="Hirooka S."/>
            <person name="Miyagishima S.Y."/>
        </authorList>
    </citation>
    <scope>NUCLEOTIDE SEQUENCE</scope>
    <source>
        <strain evidence="2">NBRC 102759</strain>
    </source>
</reference>
<sequence length="333" mass="39824">MDNKSELLEAVVQRLVNELCEEGHSECTLEQLRTCMSHNPAYFLHRYGFFITEAERESLFGELAEKDWLVRTELWRLRKQRGDSCCSQDKVVRNRRLAAFEHLVLRGQYFSDEQMELRDPLLYYRLWGRYASYLNTSELEQIRNNDASIFSYRARASDETISCEREQTVRNTIDEEATVRPLTDYLMEYFDAKDIVVKRMQQRRKERGGSVSNTKRRLLRSSSFGQMKEDIETEYINEQLIEQTSDEENESDISSWTLDDFQQSREELLITLRHRFLNGEDGAFFDYSTVDNNEQYDDWVDWIQKDIEERYFDAQEPERIFTMEEDNQSTTEE</sequence>
<name>A0A9C7Q0U5_9RHOD</name>
<organism evidence="2 3">
    <name type="scientific">Galdieria partita</name>
    <dbReference type="NCBI Taxonomy" id="83374"/>
    <lineage>
        <taxon>Eukaryota</taxon>
        <taxon>Rhodophyta</taxon>
        <taxon>Bangiophyceae</taxon>
        <taxon>Galdieriales</taxon>
        <taxon>Galdieriaceae</taxon>
        <taxon>Galdieria</taxon>
    </lineage>
</organism>
<reference evidence="2" key="1">
    <citation type="journal article" date="2022" name="Proc. Natl. Acad. Sci. U.S.A.">
        <title>Life cycle and functional genomics of the unicellular red alga Galdieria for elucidating algal and plant evolution and industrial use.</title>
        <authorList>
            <person name="Hirooka S."/>
            <person name="Itabashi T."/>
            <person name="Ichinose T.M."/>
            <person name="Onuma R."/>
            <person name="Fujiwara T."/>
            <person name="Yamashita S."/>
            <person name="Jong L.W."/>
            <person name="Tomita R."/>
            <person name="Iwane A.H."/>
            <person name="Miyagishima S.Y."/>
        </authorList>
    </citation>
    <scope>NUCLEOTIDE SEQUENCE</scope>
    <source>
        <strain evidence="2">NBRC 102759</strain>
    </source>
</reference>
<dbReference type="OrthoDB" id="333176at2759"/>
<proteinExistence type="predicted"/>
<evidence type="ECO:0000313" key="2">
    <source>
        <dbReference type="EMBL" id="GJQ13714.1"/>
    </source>
</evidence>
<dbReference type="PANTHER" id="PTHR31840">
    <property type="entry name" value="COILED-COIL DOMAIN-CONTAINING PROTEIN 97"/>
    <property type="match status" value="1"/>
</dbReference>
<gene>
    <name evidence="2" type="ORF">GpartN1_g5505.t1</name>
</gene>
<evidence type="ECO:0000259" key="1">
    <source>
        <dbReference type="Pfam" id="PF09747"/>
    </source>
</evidence>
<keyword evidence="3" id="KW-1185">Reference proteome</keyword>
<accession>A0A9C7Q0U5</accession>
<dbReference type="Proteomes" id="UP001061958">
    <property type="component" value="Unassembled WGS sequence"/>
</dbReference>
<comment type="caution">
    <text evidence="2">The sequence shown here is derived from an EMBL/GenBank/DDBJ whole genome shotgun (WGS) entry which is preliminary data.</text>
</comment>
<dbReference type="PANTHER" id="PTHR31840:SF1">
    <property type="entry name" value="COILED-COIL DOMAIN-CONTAINING PROTEIN 97"/>
    <property type="match status" value="1"/>
</dbReference>